<dbReference type="PANTHER" id="PTHR33452:SF1">
    <property type="entry name" value="INNER MEMBRANE PROTEIN YPHA-RELATED"/>
    <property type="match status" value="1"/>
</dbReference>
<dbReference type="Pfam" id="PF07681">
    <property type="entry name" value="DoxX"/>
    <property type="match status" value="1"/>
</dbReference>
<feature type="transmembrane region" description="Helical" evidence="7">
    <location>
        <begin position="44"/>
        <end position="65"/>
    </location>
</feature>
<dbReference type="GO" id="GO:0005886">
    <property type="term" value="C:plasma membrane"/>
    <property type="evidence" value="ECO:0007669"/>
    <property type="project" value="UniProtKB-SubCell"/>
</dbReference>
<evidence type="ECO:0000313" key="9">
    <source>
        <dbReference type="Proteomes" id="UP000199604"/>
    </source>
</evidence>
<feature type="transmembrane region" description="Helical" evidence="7">
    <location>
        <begin position="5"/>
        <end position="24"/>
    </location>
</feature>
<dbReference type="Proteomes" id="UP000199604">
    <property type="component" value="Unassembled WGS sequence"/>
</dbReference>
<accession>A0A1I0W920</accession>
<feature type="transmembrane region" description="Helical" evidence="7">
    <location>
        <begin position="72"/>
        <end position="90"/>
    </location>
</feature>
<reference evidence="9" key="1">
    <citation type="submission" date="2016-10" db="EMBL/GenBank/DDBJ databases">
        <authorList>
            <person name="Varghese N."/>
            <person name="Submissions S."/>
        </authorList>
    </citation>
    <scope>NUCLEOTIDE SEQUENCE [LARGE SCALE GENOMIC DNA]</scope>
    <source>
        <strain evidence="9">DSM 21789</strain>
    </source>
</reference>
<dbReference type="InterPro" id="IPR032808">
    <property type="entry name" value="DoxX"/>
</dbReference>
<dbReference type="EMBL" id="FOJT01000002">
    <property type="protein sequence ID" value="SFA84406.1"/>
    <property type="molecule type" value="Genomic_DNA"/>
</dbReference>
<evidence type="ECO:0000256" key="7">
    <source>
        <dbReference type="SAM" id="Phobius"/>
    </source>
</evidence>
<evidence type="ECO:0000256" key="3">
    <source>
        <dbReference type="ARBA" id="ARBA00022475"/>
    </source>
</evidence>
<evidence type="ECO:0000256" key="5">
    <source>
        <dbReference type="ARBA" id="ARBA00022989"/>
    </source>
</evidence>
<gene>
    <name evidence="8" type="ORF">SAMN05660845_0590</name>
</gene>
<evidence type="ECO:0000313" key="8">
    <source>
        <dbReference type="EMBL" id="SFA84406.1"/>
    </source>
</evidence>
<comment type="similarity">
    <text evidence="2">Belongs to the DoxX family.</text>
</comment>
<evidence type="ECO:0000256" key="6">
    <source>
        <dbReference type="ARBA" id="ARBA00023136"/>
    </source>
</evidence>
<keyword evidence="6 7" id="KW-0472">Membrane</keyword>
<dbReference type="AlphaFoldDB" id="A0A1I0W920"/>
<dbReference type="PANTHER" id="PTHR33452">
    <property type="entry name" value="OXIDOREDUCTASE CATD-RELATED"/>
    <property type="match status" value="1"/>
</dbReference>
<name>A0A1I0W920_9FLAO</name>
<protein>
    <submittedName>
        <fullName evidence="8">Putative oxidoreductase</fullName>
    </submittedName>
</protein>
<keyword evidence="3" id="KW-1003">Cell membrane</keyword>
<dbReference type="OrthoDB" id="8778559at2"/>
<proteinExistence type="inferred from homology"/>
<evidence type="ECO:0000256" key="4">
    <source>
        <dbReference type="ARBA" id="ARBA00022692"/>
    </source>
</evidence>
<evidence type="ECO:0000256" key="2">
    <source>
        <dbReference type="ARBA" id="ARBA00006679"/>
    </source>
</evidence>
<evidence type="ECO:0000256" key="1">
    <source>
        <dbReference type="ARBA" id="ARBA00004651"/>
    </source>
</evidence>
<dbReference type="STRING" id="498292.SAMN05660845_0590"/>
<dbReference type="InterPro" id="IPR051907">
    <property type="entry name" value="DoxX-like_oxidoreductase"/>
</dbReference>
<organism evidence="8 9">
    <name type="scientific">Flavobacterium swingsii</name>
    <dbReference type="NCBI Taxonomy" id="498292"/>
    <lineage>
        <taxon>Bacteria</taxon>
        <taxon>Pseudomonadati</taxon>
        <taxon>Bacteroidota</taxon>
        <taxon>Flavobacteriia</taxon>
        <taxon>Flavobacteriales</taxon>
        <taxon>Flavobacteriaceae</taxon>
        <taxon>Flavobacterium</taxon>
    </lineage>
</organism>
<keyword evidence="9" id="KW-1185">Reference proteome</keyword>
<keyword evidence="4 7" id="KW-0812">Transmembrane</keyword>
<comment type="subcellular location">
    <subcellularLocation>
        <location evidence="1">Cell membrane</location>
        <topology evidence="1">Multi-pass membrane protein</topology>
    </subcellularLocation>
</comment>
<keyword evidence="5 7" id="KW-1133">Transmembrane helix</keyword>
<feature type="transmembrane region" description="Helical" evidence="7">
    <location>
        <begin position="105"/>
        <end position="124"/>
    </location>
</feature>
<dbReference type="RefSeq" id="WP_091473797.1">
    <property type="nucleotide sequence ID" value="NZ_FOJT01000002.1"/>
</dbReference>
<sequence length="129" mass="14267">MKGTFILRFAVAIILIAHSISGMFNNGVNDFGNLYLNIVGFSPIGLLLAWLIKISHLVAAVLLLINKFIKPAAIITIFILIMGIIMIHFQEGWFVVGGGRNGMEFNFLLIFVLVAIMFPNGINFNKSNQ</sequence>